<dbReference type="InterPro" id="IPR018274">
    <property type="entry name" value="PEP_util_AS"/>
</dbReference>
<dbReference type="SUPFAM" id="SSF52009">
    <property type="entry name" value="Phosphohistidine domain"/>
    <property type="match status" value="1"/>
</dbReference>
<evidence type="ECO:0000256" key="4">
    <source>
        <dbReference type="ARBA" id="ARBA00007837"/>
    </source>
</evidence>
<evidence type="ECO:0000256" key="12">
    <source>
        <dbReference type="ARBA" id="ARBA00022723"/>
    </source>
</evidence>
<evidence type="ECO:0000256" key="3">
    <source>
        <dbReference type="ARBA" id="ARBA00004496"/>
    </source>
</evidence>
<dbReference type="NCBIfam" id="NF008382">
    <property type="entry name" value="PRK11177.1"/>
    <property type="match status" value="1"/>
</dbReference>
<comment type="similarity">
    <text evidence="4 16">Belongs to the PEP-utilizing enzyme family.</text>
</comment>
<dbReference type="Proteomes" id="UP001629953">
    <property type="component" value="Unassembled WGS sequence"/>
</dbReference>
<dbReference type="PROSITE" id="PS00742">
    <property type="entry name" value="PEP_ENZYMES_2"/>
    <property type="match status" value="1"/>
</dbReference>
<dbReference type="Pfam" id="PF02896">
    <property type="entry name" value="PEP-utilizers_C"/>
    <property type="match status" value="1"/>
</dbReference>
<evidence type="ECO:0000256" key="15">
    <source>
        <dbReference type="ARBA" id="ARBA00033235"/>
    </source>
</evidence>
<comment type="subcellular location">
    <subcellularLocation>
        <location evidence="3 16">Cytoplasm</location>
    </subcellularLocation>
</comment>
<dbReference type="InterPro" id="IPR008279">
    <property type="entry name" value="PEP-util_enz_mobile_dom"/>
</dbReference>
<dbReference type="InterPro" id="IPR036637">
    <property type="entry name" value="Phosphohistidine_dom_sf"/>
</dbReference>
<evidence type="ECO:0000256" key="2">
    <source>
        <dbReference type="ARBA" id="ARBA00001946"/>
    </source>
</evidence>
<evidence type="ECO:0000256" key="16">
    <source>
        <dbReference type="PIRNR" id="PIRNR000732"/>
    </source>
</evidence>
<keyword evidence="8 16" id="KW-0963">Cytoplasm</keyword>
<gene>
    <name evidence="20" type="primary">ptsI</name>
    <name evidence="20" type="ORF">ABUE30_04670</name>
</gene>
<name>A0ABW9G3X1_9GAMM</name>
<comment type="function">
    <text evidence="16">General (non sugar-specific) component of the phosphoenolpyruvate-dependent sugar phosphotransferase system (sugar PTS). This major carbohydrate active-transport system catalyzes the phosphorylation of incoming sugar substrates concomitantly with their translocation across the cell membrane. Enzyme I transfers the phosphoryl group from phosphoenolpyruvate (PEP) to the phosphoryl carrier protein (HPr).</text>
</comment>
<dbReference type="SUPFAM" id="SSF47831">
    <property type="entry name" value="Enzyme I of the PEP:sugar phosphotransferase system HPr-binding (sub)domain"/>
    <property type="match status" value="1"/>
</dbReference>
<evidence type="ECO:0000256" key="5">
    <source>
        <dbReference type="ARBA" id="ARBA00012232"/>
    </source>
</evidence>
<dbReference type="Gene3D" id="3.20.20.60">
    <property type="entry name" value="Phosphoenolpyruvate-binding domains"/>
    <property type="match status" value="1"/>
</dbReference>
<reference evidence="20 21" key="1">
    <citation type="journal article" date="2013" name="Int. J. Syst. Evol. Microbiol.">
        <title>Celerinatantimonas yamalensis sp. nov., a cold-adapted diazotrophic bacterium from a cold permafrost brine.</title>
        <authorList>
            <person name="Shcherbakova V."/>
            <person name="Chuvilskaya N."/>
            <person name="Rivkina E."/>
            <person name="Demidov N."/>
            <person name="Uchaeva V."/>
            <person name="Suetin S."/>
            <person name="Suzina N."/>
            <person name="Gilichinsky D."/>
        </authorList>
    </citation>
    <scope>NUCLEOTIDE SEQUENCE [LARGE SCALE GENOMIC DNA]</scope>
    <source>
        <strain evidence="20 21">C7</strain>
    </source>
</reference>
<evidence type="ECO:0000313" key="20">
    <source>
        <dbReference type="EMBL" id="MFM2484366.1"/>
    </source>
</evidence>
<comment type="caution">
    <text evidence="20">The sequence shown here is derived from an EMBL/GenBank/DDBJ whole genome shotgun (WGS) entry which is preliminary data.</text>
</comment>
<keyword evidence="13 16" id="KW-0418">Kinase</keyword>
<dbReference type="RefSeq" id="WP_408622547.1">
    <property type="nucleotide sequence ID" value="NZ_JBEQCT010000002.1"/>
</dbReference>
<evidence type="ECO:0000256" key="9">
    <source>
        <dbReference type="ARBA" id="ARBA00022597"/>
    </source>
</evidence>
<accession>A0ABW9G3X1</accession>
<keyword evidence="14 16" id="KW-0460">Magnesium</keyword>
<evidence type="ECO:0000256" key="14">
    <source>
        <dbReference type="ARBA" id="ARBA00022842"/>
    </source>
</evidence>
<organism evidence="20 21">
    <name type="scientific">Celerinatantimonas yamalensis</name>
    <dbReference type="NCBI Taxonomy" id="559956"/>
    <lineage>
        <taxon>Bacteria</taxon>
        <taxon>Pseudomonadati</taxon>
        <taxon>Pseudomonadota</taxon>
        <taxon>Gammaproteobacteria</taxon>
        <taxon>Celerinatantimonadaceae</taxon>
        <taxon>Celerinatantimonas</taxon>
    </lineage>
</organism>
<dbReference type="PANTHER" id="PTHR46244:SF6">
    <property type="entry name" value="PHOSPHOENOLPYRUVATE-PROTEIN PHOSPHOTRANSFERASE"/>
    <property type="match status" value="1"/>
</dbReference>
<dbReference type="InterPro" id="IPR024692">
    <property type="entry name" value="PTS_EI"/>
</dbReference>
<evidence type="ECO:0000313" key="21">
    <source>
        <dbReference type="Proteomes" id="UP001629953"/>
    </source>
</evidence>
<dbReference type="Pfam" id="PF00391">
    <property type="entry name" value="PEP-utilizers"/>
    <property type="match status" value="1"/>
</dbReference>
<dbReference type="PANTHER" id="PTHR46244">
    <property type="entry name" value="PHOSPHOENOLPYRUVATE-PROTEIN PHOSPHOTRANSFERASE"/>
    <property type="match status" value="1"/>
</dbReference>
<evidence type="ECO:0000256" key="1">
    <source>
        <dbReference type="ARBA" id="ARBA00000683"/>
    </source>
</evidence>
<feature type="domain" description="PEP-utilising enzyme C-terminal" evidence="18">
    <location>
        <begin position="250"/>
        <end position="541"/>
    </location>
</feature>
<keyword evidence="7 16" id="KW-0813">Transport</keyword>
<evidence type="ECO:0000256" key="8">
    <source>
        <dbReference type="ARBA" id="ARBA00022490"/>
    </source>
</evidence>
<dbReference type="EMBL" id="JBEQCT010000002">
    <property type="protein sequence ID" value="MFM2484366.1"/>
    <property type="molecule type" value="Genomic_DNA"/>
</dbReference>
<dbReference type="EC" id="2.7.3.9" evidence="5 16"/>
<dbReference type="InterPro" id="IPR000121">
    <property type="entry name" value="PEP_util_C"/>
</dbReference>
<evidence type="ECO:0000259" key="17">
    <source>
        <dbReference type="Pfam" id="PF00391"/>
    </source>
</evidence>
<dbReference type="InterPro" id="IPR040442">
    <property type="entry name" value="Pyrv_kinase-like_dom_sf"/>
</dbReference>
<keyword evidence="9 16" id="KW-0762">Sugar transport</keyword>
<evidence type="ECO:0000259" key="18">
    <source>
        <dbReference type="Pfam" id="PF02896"/>
    </source>
</evidence>
<dbReference type="GO" id="GO:0008965">
    <property type="term" value="F:phosphoenolpyruvate-protein phosphotransferase activity"/>
    <property type="evidence" value="ECO:0007669"/>
    <property type="project" value="UniProtKB-EC"/>
</dbReference>
<dbReference type="InterPro" id="IPR006318">
    <property type="entry name" value="PTS_EI-like"/>
</dbReference>
<dbReference type="InterPro" id="IPR008731">
    <property type="entry name" value="PTS_EIN"/>
</dbReference>
<dbReference type="InterPro" id="IPR023151">
    <property type="entry name" value="PEP_util_CS"/>
</dbReference>
<keyword evidence="10 16" id="KW-0808">Transferase</keyword>
<dbReference type="SUPFAM" id="SSF51621">
    <property type="entry name" value="Phosphoenolpyruvate/pyruvate domain"/>
    <property type="match status" value="1"/>
</dbReference>
<evidence type="ECO:0000256" key="13">
    <source>
        <dbReference type="ARBA" id="ARBA00022777"/>
    </source>
</evidence>
<keyword evidence="12 16" id="KW-0479">Metal-binding</keyword>
<evidence type="ECO:0000256" key="11">
    <source>
        <dbReference type="ARBA" id="ARBA00022683"/>
    </source>
</evidence>
<dbReference type="NCBIfam" id="TIGR01417">
    <property type="entry name" value="PTS_I_fam"/>
    <property type="match status" value="1"/>
</dbReference>
<protein>
    <recommendedName>
        <fullName evidence="6 16">Phosphoenolpyruvate-protein phosphotransferase</fullName>
        <ecNumber evidence="5 16">2.7.3.9</ecNumber>
    </recommendedName>
    <alternativeName>
        <fullName evidence="15 16">Phosphotransferase system, enzyme I</fullName>
    </alternativeName>
</protein>
<keyword evidence="21" id="KW-1185">Reference proteome</keyword>
<dbReference type="InterPro" id="IPR036618">
    <property type="entry name" value="PtsI_HPr-bd_sf"/>
</dbReference>
<dbReference type="InterPro" id="IPR050499">
    <property type="entry name" value="PEP-utilizing_PTS_enzyme"/>
</dbReference>
<dbReference type="Pfam" id="PF05524">
    <property type="entry name" value="PEP-utilisers_N"/>
    <property type="match status" value="1"/>
</dbReference>
<evidence type="ECO:0000256" key="7">
    <source>
        <dbReference type="ARBA" id="ARBA00022448"/>
    </source>
</evidence>
<evidence type="ECO:0000259" key="19">
    <source>
        <dbReference type="Pfam" id="PF05524"/>
    </source>
</evidence>
<keyword evidence="11 16" id="KW-0598">Phosphotransferase system</keyword>
<feature type="domain" description="Phosphotransferase system enzyme I N-terminal" evidence="19">
    <location>
        <begin position="3"/>
        <end position="126"/>
    </location>
</feature>
<dbReference type="PROSITE" id="PS00370">
    <property type="entry name" value="PEP_ENZYMES_PHOS_SITE"/>
    <property type="match status" value="1"/>
</dbReference>
<evidence type="ECO:0000256" key="6">
    <source>
        <dbReference type="ARBA" id="ARBA00016544"/>
    </source>
</evidence>
<dbReference type="Gene3D" id="3.50.30.10">
    <property type="entry name" value="Phosphohistidine domain"/>
    <property type="match status" value="1"/>
</dbReference>
<sequence length="575" mass="63552">MISGIPASPGIAFGKALLLSEDEVVINQHPIKSSEVKAEIKRFLDARDKTAAQLEEIKTMAGATFGAEKEAIFEGHIMLLEDEELEEDIKTFIQDELASADRAINAVIEQNAQMLANLDDPYLRERATDFRDIGSRLVKNALGIDIVSLSSIKEEVILVAGDLTPSETAQINLNKVLGFVTELGGRTSHTSIMARSLELPAIVGTNDITNKVKNGDILVLDAVNNEILINPSNEQLESYKKRQIEFLAEKEELAKLKDLPAITLDGHRVEACSNIGSLKDVKGAERNGAEGIGLYRTEFLFMDRDSLPTEDEQFKAYKAVAESMPNHPIIIRTMDIGGDKDLPYLNLPKEMNPFLGWRAVRIFFDRPEIMHTQLRALLRASAFGKIRIMFPMIISVEEIRFLKAELNKLKVQLRDEGKSFDDTIEVGIMVETPAAAVIAHHLIKEVDFFSIGTNDLTQYTLAVDRGNELISKMYNPLSPSVLNLIKQVIDASHAAGKWTGMCGELAGDERATILLLGMGLDEFSMSAISIPLIKKLVRNTNYEDAKQLAEQALAAATADEVADLMDEFIKQKAVC</sequence>
<dbReference type="Gene3D" id="1.10.274.10">
    <property type="entry name" value="PtsI, HPr-binding domain"/>
    <property type="match status" value="1"/>
</dbReference>
<comment type="cofactor">
    <cofactor evidence="2 16">
        <name>Mg(2+)</name>
        <dbReference type="ChEBI" id="CHEBI:18420"/>
    </cofactor>
</comment>
<dbReference type="PIRSF" id="PIRSF000732">
    <property type="entry name" value="PTS_enzyme_I"/>
    <property type="match status" value="1"/>
</dbReference>
<comment type="catalytic activity">
    <reaction evidence="1 16">
        <text>L-histidyl-[protein] + phosphoenolpyruvate = N(pros)-phospho-L-histidyl-[protein] + pyruvate</text>
        <dbReference type="Rhea" id="RHEA:23880"/>
        <dbReference type="Rhea" id="RHEA-COMP:9745"/>
        <dbReference type="Rhea" id="RHEA-COMP:9746"/>
        <dbReference type="ChEBI" id="CHEBI:15361"/>
        <dbReference type="ChEBI" id="CHEBI:29979"/>
        <dbReference type="ChEBI" id="CHEBI:58702"/>
        <dbReference type="ChEBI" id="CHEBI:64837"/>
        <dbReference type="EC" id="2.7.3.9"/>
    </reaction>
</comment>
<evidence type="ECO:0000256" key="10">
    <source>
        <dbReference type="ARBA" id="ARBA00022679"/>
    </source>
</evidence>
<feature type="domain" description="PEP-utilising enzyme mobile" evidence="17">
    <location>
        <begin position="152"/>
        <end position="223"/>
    </location>
</feature>
<proteinExistence type="inferred from homology"/>
<dbReference type="InterPro" id="IPR015813">
    <property type="entry name" value="Pyrv/PenolPyrv_kinase-like_dom"/>
</dbReference>
<dbReference type="PRINTS" id="PR01736">
    <property type="entry name" value="PHPHTRNFRASE"/>
</dbReference>